<organism evidence="1 2">
    <name type="scientific">Eretmocerus hayati</name>
    <dbReference type="NCBI Taxonomy" id="131215"/>
    <lineage>
        <taxon>Eukaryota</taxon>
        <taxon>Metazoa</taxon>
        <taxon>Ecdysozoa</taxon>
        <taxon>Arthropoda</taxon>
        <taxon>Hexapoda</taxon>
        <taxon>Insecta</taxon>
        <taxon>Pterygota</taxon>
        <taxon>Neoptera</taxon>
        <taxon>Endopterygota</taxon>
        <taxon>Hymenoptera</taxon>
        <taxon>Apocrita</taxon>
        <taxon>Proctotrupomorpha</taxon>
        <taxon>Chalcidoidea</taxon>
        <taxon>Aphelinidae</taxon>
        <taxon>Aphelininae</taxon>
        <taxon>Eretmocerus</taxon>
    </lineage>
</organism>
<reference evidence="1" key="1">
    <citation type="submission" date="2023-04" db="EMBL/GenBank/DDBJ databases">
        <title>A chromosome-level genome assembly of the parasitoid wasp Eretmocerus hayati.</title>
        <authorList>
            <person name="Zhong Y."/>
            <person name="Liu S."/>
            <person name="Liu Y."/>
        </authorList>
    </citation>
    <scope>NUCLEOTIDE SEQUENCE</scope>
    <source>
        <strain evidence="1">ZJU_SS_LIU_2023</strain>
    </source>
</reference>
<evidence type="ECO:0000313" key="1">
    <source>
        <dbReference type="EMBL" id="KAJ8679368.1"/>
    </source>
</evidence>
<keyword evidence="2" id="KW-1185">Reference proteome</keyword>
<accession>A0ACC2P8E1</accession>
<gene>
    <name evidence="1" type="ORF">QAD02_015155</name>
</gene>
<dbReference type="EMBL" id="CM056742">
    <property type="protein sequence ID" value="KAJ8679368.1"/>
    <property type="molecule type" value="Genomic_DNA"/>
</dbReference>
<sequence>MNMTDSDKVSNGWSAWTRKLMTFLICYRNTPILGMLTENASEPKLMFNVRQGNKIIKDELVVKPGTPLQMEIYLSEEAAKVYGLLVTHMQVSDTKSQEETIIFNGCSVDPYLFENFETVNGDFLSAKFRAFKFPESSYVQFHGTVSICVGKCRGIECSNGKIGYGRRRRSVASPQNGKTEWEMAMSVFLKVDFDDNDLSNEDISKFIRKGKTRERIVRAEEIGEQFKYKTDSADSSSSIINSSQIFTVLTVLLCFIRIL</sequence>
<protein>
    <submittedName>
        <fullName evidence="1">Uncharacterized protein</fullName>
    </submittedName>
</protein>
<comment type="caution">
    <text evidence="1">The sequence shown here is derived from an EMBL/GenBank/DDBJ whole genome shotgun (WGS) entry which is preliminary data.</text>
</comment>
<evidence type="ECO:0000313" key="2">
    <source>
        <dbReference type="Proteomes" id="UP001239111"/>
    </source>
</evidence>
<proteinExistence type="predicted"/>
<name>A0ACC2P8E1_9HYME</name>
<dbReference type="Proteomes" id="UP001239111">
    <property type="component" value="Chromosome 2"/>
</dbReference>